<keyword evidence="14 18" id="KW-1015">Disulfide bond</keyword>
<feature type="chain" id="PRO_5044545185" evidence="21">
    <location>
        <begin position="17"/>
        <end position="469"/>
    </location>
</feature>
<dbReference type="InterPro" id="IPR024079">
    <property type="entry name" value="MetalloPept_cat_dom_sf"/>
</dbReference>
<feature type="binding site" evidence="16">
    <location>
        <position position="222"/>
    </location>
    <ligand>
        <name>Zn(2+)</name>
        <dbReference type="ChEBI" id="CHEBI:29105"/>
        <label>2</label>
        <note>catalytic</note>
    </ligand>
</feature>
<dbReference type="OrthoDB" id="406838at2759"/>
<evidence type="ECO:0000256" key="4">
    <source>
        <dbReference type="ARBA" id="ARBA00022530"/>
    </source>
</evidence>
<feature type="binding site" evidence="17">
    <location>
        <position position="289"/>
    </location>
    <ligand>
        <name>Ca(2+)</name>
        <dbReference type="ChEBI" id="CHEBI:29108"/>
        <label>4</label>
    </ligand>
</feature>
<dbReference type="SUPFAM" id="SSF50923">
    <property type="entry name" value="Hemopexin-like domain"/>
    <property type="match status" value="1"/>
</dbReference>
<evidence type="ECO:0000256" key="2">
    <source>
        <dbReference type="ARBA" id="ARBA00010370"/>
    </source>
</evidence>
<keyword evidence="10 16" id="KW-0862">Zinc</keyword>
<sequence length="469" mass="54494">MKFLLLILVLPVTVSGNVLVDYTNMREYTEAAKTYLIKFYGLNETESNPMNKMKLNSNFLEEKIQQMQKFFGLTVTGQLDRPTLKMMHVPRCGLPDLQHFRTLPGRQVWRKHFITYRIKNYTPDMRHQDVDDVIQKAFQVWSDVTPLKFRKINVGKADIMIVFAYGDHGDFNSFDGRGGILAHAFGPGSGIGGDTHFDEAETWSKTSTGTNLFLVAVHEIGHSLGLHHSSDRKAIMFPSYGYLNPNTFQLSADDIRGIQSLYGGPAEHQPTLYPNHRTPVTCDLDLRFDAVTKMGNKIVFFKDRFFWWKFAEEPTVRVSLISSLWPNLAYGIQAAYEIEAGNQVYLFKDDKYWLISNLRPQPYYPRSIYSLGLPPNVKKIDAALFNPFNYKTYFFADDLYWRYDERRKFMDPNFPQMITQDFLGVGPKIDAAFYFKRHYYFFQGPNQLEYDIQLQHVTKRLKSNSWFGC</sequence>
<evidence type="ECO:0000256" key="11">
    <source>
        <dbReference type="ARBA" id="ARBA00022837"/>
    </source>
</evidence>
<feature type="active site" evidence="15">
    <location>
        <position position="219"/>
    </location>
</feature>
<evidence type="ECO:0000256" key="6">
    <source>
        <dbReference type="ARBA" id="ARBA00022723"/>
    </source>
</evidence>
<dbReference type="Bgee" id="ENSHGLG00000001493">
    <property type="expression patterns" value="Expressed in zone of skin"/>
</dbReference>
<feature type="repeat" description="Hemopexin" evidence="20">
    <location>
        <begin position="426"/>
        <end position="469"/>
    </location>
</feature>
<dbReference type="GO" id="GO:0030198">
    <property type="term" value="P:extracellular matrix organization"/>
    <property type="evidence" value="ECO:0007669"/>
    <property type="project" value="TreeGrafter"/>
</dbReference>
<keyword evidence="8" id="KW-0677">Repeat</keyword>
<evidence type="ECO:0000259" key="22">
    <source>
        <dbReference type="SMART" id="SM00235"/>
    </source>
</evidence>
<dbReference type="InterPro" id="IPR021158">
    <property type="entry name" value="Pept_M10A_Zn_BS"/>
</dbReference>
<dbReference type="PIRSF" id="PIRSF001191">
    <property type="entry name" value="Peptidase_M10A_matrix"/>
    <property type="match status" value="1"/>
</dbReference>
<dbReference type="InterPro" id="IPR000585">
    <property type="entry name" value="Hemopexin-like_dom"/>
</dbReference>
<feature type="binding site" evidence="17">
    <location>
        <position position="198"/>
    </location>
    <ligand>
        <name>Ca(2+)</name>
        <dbReference type="ChEBI" id="CHEBI:29108"/>
        <label>3</label>
    </ligand>
</feature>
<comment type="subcellular location">
    <subcellularLocation>
        <location evidence="1">Secreted</location>
        <location evidence="1">Extracellular space</location>
        <location evidence="1">Extracellular matrix</location>
    </subcellularLocation>
</comment>
<proteinExistence type="inferred from homology"/>
<keyword evidence="5" id="KW-0645">Protease</keyword>
<organism evidence="23">
    <name type="scientific">Heterocephalus glaber</name>
    <name type="common">Naked mole rat</name>
    <dbReference type="NCBI Taxonomy" id="10181"/>
    <lineage>
        <taxon>Eukaryota</taxon>
        <taxon>Metazoa</taxon>
        <taxon>Chordata</taxon>
        <taxon>Craniata</taxon>
        <taxon>Vertebrata</taxon>
        <taxon>Euteleostomi</taxon>
        <taxon>Mammalia</taxon>
        <taxon>Eutheria</taxon>
        <taxon>Euarchontoglires</taxon>
        <taxon>Glires</taxon>
        <taxon>Rodentia</taxon>
        <taxon>Hystricomorpha</taxon>
        <taxon>Bathyergidae</taxon>
        <taxon>Heterocephalus</taxon>
    </lineage>
</organism>
<evidence type="ECO:0000256" key="18">
    <source>
        <dbReference type="PIRSR" id="PIRSR621190-3"/>
    </source>
</evidence>
<feature type="repeat" description="Hemopexin" evidence="20">
    <location>
        <begin position="329"/>
        <end position="375"/>
    </location>
</feature>
<keyword evidence="12" id="KW-0482">Metalloprotease</keyword>
<dbReference type="GO" id="GO:0006508">
    <property type="term" value="P:proteolysis"/>
    <property type="evidence" value="ECO:0007669"/>
    <property type="project" value="UniProtKB-KW"/>
</dbReference>
<evidence type="ECO:0000256" key="21">
    <source>
        <dbReference type="SAM" id="SignalP"/>
    </source>
</evidence>
<dbReference type="Gene3D" id="3.40.390.10">
    <property type="entry name" value="Collagenase (Catalytic Domain)"/>
    <property type="match status" value="1"/>
</dbReference>
<evidence type="ECO:0000256" key="20">
    <source>
        <dbReference type="PROSITE-ProRule" id="PRU01011"/>
    </source>
</evidence>
<keyword evidence="3" id="KW-0964">Secreted</keyword>
<feature type="modified residue" description="Phosphotyrosine; by PKDCC" evidence="19">
    <location>
        <position position="364"/>
    </location>
</feature>
<feature type="repeat" description="Hemopexin" evidence="20">
    <location>
        <begin position="279"/>
        <end position="328"/>
    </location>
</feature>
<dbReference type="PANTHER" id="PTHR10201:SF267">
    <property type="entry name" value="MACROPHAGE METALLOELASTASE"/>
    <property type="match status" value="1"/>
</dbReference>
<dbReference type="PROSITE" id="PS51642">
    <property type="entry name" value="HEMOPEXIN_2"/>
    <property type="match status" value="4"/>
</dbReference>
<keyword evidence="7 21" id="KW-0732">Signal</keyword>
<feature type="binding site" description="in inhibited form" evidence="17">
    <location>
        <position position="92"/>
    </location>
    <ligand>
        <name>Zn(2+)</name>
        <dbReference type="ChEBI" id="CHEBI:29105"/>
        <label>2</label>
        <note>catalytic</note>
    </ligand>
</feature>
<evidence type="ECO:0000256" key="3">
    <source>
        <dbReference type="ARBA" id="ARBA00022525"/>
    </source>
</evidence>
<evidence type="ECO:0000256" key="8">
    <source>
        <dbReference type="ARBA" id="ARBA00022737"/>
    </source>
</evidence>
<feature type="binding site" evidence="17">
    <location>
        <position position="194"/>
    </location>
    <ligand>
        <name>Ca(2+)</name>
        <dbReference type="ChEBI" id="CHEBI:29108"/>
        <label>2</label>
    </ligand>
</feature>
<evidence type="ECO:0000256" key="16">
    <source>
        <dbReference type="PIRSR" id="PIRSR001191-2"/>
    </source>
</evidence>
<dbReference type="PANTHER" id="PTHR10201">
    <property type="entry name" value="MATRIX METALLOPROTEINASE"/>
    <property type="match status" value="1"/>
</dbReference>
<feature type="binding site" evidence="16">
    <location>
        <position position="218"/>
    </location>
    <ligand>
        <name>Zn(2+)</name>
        <dbReference type="ChEBI" id="CHEBI:29105"/>
        <label>2</label>
        <note>catalytic</note>
    </ligand>
</feature>
<dbReference type="CDD" id="cd00094">
    <property type="entry name" value="HX"/>
    <property type="match status" value="1"/>
</dbReference>
<dbReference type="PRINTS" id="PR00138">
    <property type="entry name" value="MATRIXIN"/>
</dbReference>
<dbReference type="SMART" id="SM00120">
    <property type="entry name" value="HX"/>
    <property type="match status" value="4"/>
</dbReference>
<dbReference type="EMBL" id="GEBF01007130">
    <property type="protein sequence ID" value="JAN96502.1"/>
    <property type="molecule type" value="Transcribed_RNA"/>
</dbReference>
<evidence type="ECO:0000256" key="13">
    <source>
        <dbReference type="ARBA" id="ARBA00023145"/>
    </source>
</evidence>
<feature type="binding site" evidence="17">
    <location>
        <position position="201"/>
    </location>
    <ligand>
        <name>Ca(2+)</name>
        <dbReference type="ChEBI" id="CHEBI:29108"/>
        <label>1</label>
    </ligand>
</feature>
<comment type="cofactor">
    <cofactor evidence="17">
        <name>Ca(2+)</name>
        <dbReference type="ChEBI" id="CHEBI:29108"/>
    </cofactor>
    <text evidence="17">Can bind about 5 Ca(2+) ions per subunit.</text>
</comment>
<feature type="binding site" evidence="17">
    <location>
        <position position="383"/>
    </location>
    <ligand>
        <name>Ca(2+)</name>
        <dbReference type="ChEBI" id="CHEBI:29108"/>
        <label>5</label>
    </ligand>
</feature>
<dbReference type="CDD" id="cd04278">
    <property type="entry name" value="ZnMc_MMP"/>
    <property type="match status" value="1"/>
</dbReference>
<dbReference type="InterPro" id="IPR001818">
    <property type="entry name" value="Pept_M10_metallopeptidase"/>
</dbReference>
<keyword evidence="13" id="KW-0865">Zymogen</keyword>
<dbReference type="FunFam" id="2.110.10.10:FF:000002">
    <property type="entry name" value="Matrix metallopeptidase 3"/>
    <property type="match status" value="1"/>
</dbReference>
<dbReference type="Pfam" id="PF01471">
    <property type="entry name" value="PG_binding_1"/>
    <property type="match status" value="1"/>
</dbReference>
<dbReference type="InterPro" id="IPR036365">
    <property type="entry name" value="PGBD-like_sf"/>
</dbReference>
<evidence type="ECO:0000256" key="12">
    <source>
        <dbReference type="ARBA" id="ARBA00023049"/>
    </source>
</evidence>
<dbReference type="Pfam" id="PF00045">
    <property type="entry name" value="Hemopexin"/>
    <property type="match status" value="4"/>
</dbReference>
<feature type="binding site" evidence="17">
    <location>
        <position position="196"/>
    </location>
    <ligand>
        <name>Zn(2+)</name>
        <dbReference type="ChEBI" id="CHEBI:29105"/>
        <label>1</label>
    </ligand>
</feature>
<comment type="cofactor">
    <cofactor evidence="17">
        <name>Zn(2+)</name>
        <dbReference type="ChEBI" id="CHEBI:29105"/>
    </cofactor>
    <text evidence="17">Binds 2 Zn(2+) ions per subunit.</text>
</comment>
<dbReference type="FunFam" id="3.40.390.10:FF:000007">
    <property type="entry name" value="Collagenase 3"/>
    <property type="match status" value="1"/>
</dbReference>
<evidence type="ECO:0000256" key="14">
    <source>
        <dbReference type="ARBA" id="ARBA00023157"/>
    </source>
</evidence>
<dbReference type="SUPFAM" id="SSF55486">
    <property type="entry name" value="Metalloproteases ('zincins'), catalytic domain"/>
    <property type="match status" value="1"/>
</dbReference>
<dbReference type="AlphaFoldDB" id="A0A0P6J034"/>
<dbReference type="PROSITE" id="PS00546">
    <property type="entry name" value="CYSTEINE_SWITCH"/>
    <property type="match status" value="1"/>
</dbReference>
<evidence type="ECO:0000256" key="10">
    <source>
        <dbReference type="ARBA" id="ARBA00022833"/>
    </source>
</evidence>
<accession>A0A0P6J034</accession>
<feature type="binding site" evidence="16">
    <location>
        <position position="228"/>
    </location>
    <ligand>
        <name>Zn(2+)</name>
        <dbReference type="ChEBI" id="CHEBI:29105"/>
        <label>2</label>
        <note>catalytic</note>
    </ligand>
</feature>
<feature type="binding site" evidence="17">
    <location>
        <position position="335"/>
    </location>
    <ligand>
        <name>Ca(2+)</name>
        <dbReference type="ChEBI" id="CHEBI:29108"/>
        <label>5</label>
    </ligand>
</feature>
<keyword evidence="9" id="KW-0378">Hydrolase</keyword>
<feature type="binding site" evidence="17">
    <location>
        <position position="430"/>
    </location>
    <ligand>
        <name>Ca(2+)</name>
        <dbReference type="ChEBI" id="CHEBI:29108"/>
        <label>4</label>
    </ligand>
</feature>
<dbReference type="InterPro" id="IPR021190">
    <property type="entry name" value="Pept_M10A"/>
</dbReference>
<dbReference type="Gene3D" id="2.110.10.10">
    <property type="entry name" value="Hemopexin-like domain"/>
    <property type="match status" value="1"/>
</dbReference>
<reference evidence="23" key="1">
    <citation type="submission" date="2015-10" db="EMBL/GenBank/DDBJ databases">
        <title>FRAMA: From RNA-seq data to annotated mRNA assemblies.</title>
        <authorList>
            <person name="Bens M."/>
            <person name="Sahm A."/>
            <person name="Jahn N."/>
            <person name="Morhart M."/>
            <person name="Holtze S."/>
            <person name="Hildebrandt T.B."/>
            <person name="Platzer M."/>
            <person name="Szafranski K."/>
        </authorList>
    </citation>
    <scope>NUCLEOTIDE SEQUENCE</scope>
    <source>
        <tissue evidence="23">Skin</tissue>
    </source>
</reference>
<dbReference type="RefSeq" id="XP_021104682.1">
    <property type="nucleotide sequence ID" value="XM_021249023.1"/>
</dbReference>
<evidence type="ECO:0000256" key="9">
    <source>
        <dbReference type="ARBA" id="ARBA00022801"/>
    </source>
</evidence>
<dbReference type="GO" id="GO:0030574">
    <property type="term" value="P:collagen catabolic process"/>
    <property type="evidence" value="ECO:0007669"/>
    <property type="project" value="TreeGrafter"/>
</dbReference>
<dbReference type="Proteomes" id="UP000694906">
    <property type="component" value="Unplaced"/>
</dbReference>
<evidence type="ECO:0000313" key="24">
    <source>
        <dbReference type="Proteomes" id="UP000694906"/>
    </source>
</evidence>
<evidence type="ECO:0000313" key="25">
    <source>
        <dbReference type="RefSeq" id="XP_021104682.1"/>
    </source>
</evidence>
<evidence type="ECO:0000256" key="7">
    <source>
        <dbReference type="ARBA" id="ARBA00022729"/>
    </source>
</evidence>
<keyword evidence="4" id="KW-0272">Extracellular matrix</keyword>
<keyword evidence="24" id="KW-1185">Reference proteome</keyword>
<feature type="binding site" evidence="17">
    <location>
        <position position="175"/>
    </location>
    <ligand>
        <name>Ca(2+)</name>
        <dbReference type="ChEBI" id="CHEBI:29108"/>
        <label>3</label>
    </ligand>
</feature>
<feature type="binding site" evidence="17">
    <location>
        <position position="183"/>
    </location>
    <ligand>
        <name>Zn(2+)</name>
        <dbReference type="ChEBI" id="CHEBI:29105"/>
        <label>1</label>
    </ligand>
</feature>
<feature type="binding site" evidence="17">
    <location>
        <position position="168"/>
    </location>
    <ligand>
        <name>Zn(2+)</name>
        <dbReference type="ChEBI" id="CHEBI:29105"/>
        <label>1</label>
    </ligand>
</feature>
<protein>
    <submittedName>
        <fullName evidence="23 25">Macrophage metalloelastase</fullName>
    </submittedName>
</protein>
<dbReference type="GO" id="GO:0008270">
    <property type="term" value="F:zinc ion binding"/>
    <property type="evidence" value="ECO:0007669"/>
    <property type="project" value="InterPro"/>
</dbReference>
<dbReference type="GO" id="GO:0031012">
    <property type="term" value="C:extracellular matrix"/>
    <property type="evidence" value="ECO:0007669"/>
    <property type="project" value="InterPro"/>
</dbReference>
<name>A0A0P6J034_HETGA</name>
<feature type="binding site" evidence="17">
    <location>
        <position position="192"/>
    </location>
    <ligand>
        <name>Ca(2+)</name>
        <dbReference type="ChEBI" id="CHEBI:29108"/>
        <label>2</label>
    </ligand>
</feature>
<feature type="binding site" evidence="17">
    <location>
        <position position="236"/>
    </location>
    <ligand>
        <name>Zn(2+)</name>
        <dbReference type="ChEBI" id="CHEBI:29105"/>
        <label>2</label>
        <note>catalytic</note>
    </ligand>
</feature>
<dbReference type="InterPro" id="IPR033739">
    <property type="entry name" value="M10A_MMP"/>
</dbReference>
<reference evidence="25" key="2">
    <citation type="submission" date="2025-04" db="UniProtKB">
        <authorList>
            <consortium name="RefSeq"/>
        </authorList>
    </citation>
    <scope>IDENTIFICATION</scope>
</reference>
<feature type="repeat" description="Hemopexin" evidence="20">
    <location>
        <begin position="377"/>
        <end position="425"/>
    </location>
</feature>
<feature type="binding site" evidence="17">
    <location>
        <position position="124"/>
    </location>
    <ligand>
        <name>Ca(2+)</name>
        <dbReference type="ChEBI" id="CHEBI:29108"/>
        <label>1</label>
    </ligand>
</feature>
<dbReference type="GeneID" id="101716268"/>
<feature type="binding site" evidence="17">
    <location>
        <position position="158"/>
    </location>
    <ligand>
        <name>Ca(2+)</name>
        <dbReference type="ChEBI" id="CHEBI:29108"/>
        <label>2</label>
    </ligand>
</feature>
<keyword evidence="6 16" id="KW-0479">Metal-binding</keyword>
<evidence type="ECO:0000256" key="15">
    <source>
        <dbReference type="PIRSR" id="PIRSR001191-1"/>
    </source>
</evidence>
<evidence type="ECO:0000256" key="19">
    <source>
        <dbReference type="PIRSR" id="PIRSR621190-4"/>
    </source>
</evidence>
<dbReference type="GO" id="GO:0004222">
    <property type="term" value="F:metalloendopeptidase activity"/>
    <property type="evidence" value="ECO:0007669"/>
    <property type="project" value="InterPro"/>
</dbReference>
<dbReference type="SUPFAM" id="SSF47090">
    <property type="entry name" value="PGBD-like"/>
    <property type="match status" value="1"/>
</dbReference>
<feature type="binding site" evidence="17">
    <location>
        <position position="176"/>
    </location>
    <ligand>
        <name>Ca(2+)</name>
        <dbReference type="ChEBI" id="CHEBI:29108"/>
        <label>3</label>
    </ligand>
</feature>
<feature type="domain" description="Peptidase metallopeptidase" evidence="22">
    <location>
        <begin position="105"/>
        <end position="264"/>
    </location>
</feature>
<evidence type="ECO:0000256" key="1">
    <source>
        <dbReference type="ARBA" id="ARBA00004498"/>
    </source>
</evidence>
<evidence type="ECO:0000256" key="17">
    <source>
        <dbReference type="PIRSR" id="PIRSR621190-2"/>
    </source>
</evidence>
<keyword evidence="11 17" id="KW-0106">Calcium</keyword>
<evidence type="ECO:0000256" key="5">
    <source>
        <dbReference type="ARBA" id="ARBA00022670"/>
    </source>
</evidence>
<feature type="signal peptide" evidence="21">
    <location>
        <begin position="1"/>
        <end position="16"/>
    </location>
</feature>
<dbReference type="OMA" id="NYPKSIH"/>
<feature type="binding site" evidence="17">
    <location>
        <position position="170"/>
    </location>
    <ligand>
        <name>Zn(2+)</name>
        <dbReference type="ChEBI" id="CHEBI:29105"/>
        <label>1</label>
    </ligand>
</feature>
<dbReference type="SMART" id="SM00235">
    <property type="entry name" value="ZnMc"/>
    <property type="match status" value="1"/>
</dbReference>
<comment type="similarity">
    <text evidence="2">Belongs to the peptidase M10A family.</text>
</comment>
<feature type="binding site" evidence="17">
    <location>
        <position position="201"/>
    </location>
    <ligand>
        <name>Ca(2+)</name>
        <dbReference type="ChEBI" id="CHEBI:29108"/>
        <label>3</label>
    </ligand>
</feature>
<dbReference type="Pfam" id="PF00413">
    <property type="entry name" value="Peptidase_M10"/>
    <property type="match status" value="1"/>
</dbReference>
<dbReference type="InterPro" id="IPR002477">
    <property type="entry name" value="Peptidoglycan-bd-like"/>
</dbReference>
<dbReference type="InterPro" id="IPR006026">
    <property type="entry name" value="Peptidase_Metallo"/>
</dbReference>
<dbReference type="InterPro" id="IPR018487">
    <property type="entry name" value="Hemopexin-like_repeat"/>
</dbReference>
<dbReference type="InterPro" id="IPR036375">
    <property type="entry name" value="Hemopexin-like_dom_sf"/>
</dbReference>
<gene>
    <name evidence="23" type="primary">MMP12</name>
    <name evidence="25" type="synonym">Mmp12</name>
</gene>
<evidence type="ECO:0000313" key="23">
    <source>
        <dbReference type="EMBL" id="JAN96502.1"/>
    </source>
</evidence>
<feature type="disulfide bond" evidence="18">
    <location>
        <begin position="282"/>
        <end position="469"/>
    </location>
</feature>